<feature type="transmembrane region" description="Helical" evidence="2">
    <location>
        <begin position="166"/>
        <end position="188"/>
    </location>
</feature>
<dbReference type="RefSeq" id="WP_331849381.1">
    <property type="nucleotide sequence ID" value="NZ_JAZHPZ010000027.1"/>
</dbReference>
<feature type="compositionally biased region" description="Polar residues" evidence="1">
    <location>
        <begin position="1"/>
        <end position="12"/>
    </location>
</feature>
<keyword evidence="2" id="KW-1133">Transmembrane helix</keyword>
<evidence type="ECO:0000313" key="4">
    <source>
        <dbReference type="EMBL" id="MEF2969289.1"/>
    </source>
</evidence>
<feature type="transmembrane region" description="Helical" evidence="2">
    <location>
        <begin position="31"/>
        <end position="48"/>
    </location>
</feature>
<sequence>MKTPVDTQTGQATHPEAKAKRYRPRRRKRKFIACLLSAVIPGLGHLYLKMFLKGAALIYFVLLDMSALIYFSSVRSGINVPFLILLGLMIPVIYFYSIYDVLQSTDAVNAGMKRTGAEAGNDSGAAGEGTSSVSGVRKGVLAGVLLMCGGGVLFLLRQKPPWLEGFIQWSAGYIVSTALIVTGAVLIWRECRRHYIRTGRFTASALIIAVGILLLYDRITDRDLILQLPKWWPLILILVGIEHIAILIRKRRHASRPARRLRLDIRGLVLAVCAGVSVFAVTQQDHYLHLWNRVSLDLAAAGSDFSTEEGFQADLPELSIPIDLDTEQVTISGINGSVDIKRAEIEGVLVRSTVWVDQLPSEEAAAVAERTTIDTSVGKALSITVKDHPYGNAGKRHPRVNMTVFLPENRFLDVDVAISNGAITLTGVHAMKEIKLQTGNGNLRLWDVIGNVSAKTLNGDAELYRIFGDAAIDTQGGNLKANGITGNASLSTLVGDISLVGAEGEIQANTKNGNIKIDGAPAALQAESLNGKIQISAKQIGGDWNVYSAVGEMLLEIPETGDYTLEGSSGYGDITTDLPFIIENKEIQGISGNGEHWIKVDGNSNLIVTKS</sequence>
<comment type="caution">
    <text evidence="4">The sequence shown here is derived from an EMBL/GenBank/DDBJ whole genome shotgun (WGS) entry which is preliminary data.</text>
</comment>
<reference evidence="4 5" key="1">
    <citation type="submission" date="2024-02" db="EMBL/GenBank/DDBJ databases">
        <title>A nitrogen-fixing paenibacillus bacterium.</title>
        <authorList>
            <person name="Zhang W.L."/>
            <person name="Chen S.F."/>
        </authorList>
    </citation>
    <scope>NUCLEOTIDE SEQUENCE [LARGE SCALE GENOMIC DNA]</scope>
    <source>
        <strain evidence="4 5">M1</strain>
    </source>
</reference>
<organism evidence="4 5">
    <name type="scientific">Paenibacillus haidiansis</name>
    <dbReference type="NCBI Taxonomy" id="1574488"/>
    <lineage>
        <taxon>Bacteria</taxon>
        <taxon>Bacillati</taxon>
        <taxon>Bacillota</taxon>
        <taxon>Bacilli</taxon>
        <taxon>Bacillales</taxon>
        <taxon>Paenibacillaceae</taxon>
        <taxon>Paenibacillus</taxon>
    </lineage>
</organism>
<feature type="transmembrane region" description="Helical" evidence="2">
    <location>
        <begin position="78"/>
        <end position="99"/>
    </location>
</feature>
<gene>
    <name evidence="4" type="ORF">V3851_26300</name>
</gene>
<evidence type="ECO:0000256" key="1">
    <source>
        <dbReference type="SAM" id="MobiDB-lite"/>
    </source>
</evidence>
<feature type="region of interest" description="Disordered" evidence="1">
    <location>
        <begin position="1"/>
        <end position="23"/>
    </location>
</feature>
<name>A0ABU7VZT7_9BACL</name>
<accession>A0ABU7VZT7</accession>
<evidence type="ECO:0000256" key="2">
    <source>
        <dbReference type="SAM" id="Phobius"/>
    </source>
</evidence>
<dbReference type="Pfam" id="PF13349">
    <property type="entry name" value="DUF4097"/>
    <property type="match status" value="1"/>
</dbReference>
<dbReference type="InterPro" id="IPR025164">
    <property type="entry name" value="Toastrack_DUF4097"/>
</dbReference>
<keyword evidence="2" id="KW-0812">Transmembrane</keyword>
<keyword evidence="2" id="KW-0472">Membrane</keyword>
<proteinExistence type="predicted"/>
<dbReference type="Proteomes" id="UP001306950">
    <property type="component" value="Unassembled WGS sequence"/>
</dbReference>
<feature type="transmembrane region" description="Helical" evidence="2">
    <location>
        <begin position="200"/>
        <end position="219"/>
    </location>
</feature>
<protein>
    <submittedName>
        <fullName evidence="4">DUF4097 family beta strand repeat-containing protein</fullName>
    </submittedName>
</protein>
<feature type="transmembrane region" description="Helical" evidence="2">
    <location>
        <begin position="261"/>
        <end position="281"/>
    </location>
</feature>
<dbReference type="PANTHER" id="PTHR34094:SF1">
    <property type="entry name" value="PROTEIN FAM185A"/>
    <property type="match status" value="1"/>
</dbReference>
<feature type="domain" description="DUF4097" evidence="3">
    <location>
        <begin position="376"/>
        <end position="604"/>
    </location>
</feature>
<feature type="transmembrane region" description="Helical" evidence="2">
    <location>
        <begin position="231"/>
        <end position="249"/>
    </location>
</feature>
<evidence type="ECO:0000313" key="5">
    <source>
        <dbReference type="Proteomes" id="UP001306950"/>
    </source>
</evidence>
<keyword evidence="5" id="KW-1185">Reference proteome</keyword>
<evidence type="ECO:0000259" key="3">
    <source>
        <dbReference type="Pfam" id="PF13349"/>
    </source>
</evidence>
<dbReference type="PANTHER" id="PTHR34094">
    <property type="match status" value="1"/>
</dbReference>
<dbReference type="EMBL" id="JAZHPZ010000027">
    <property type="protein sequence ID" value="MEF2969289.1"/>
    <property type="molecule type" value="Genomic_DNA"/>
</dbReference>